<evidence type="ECO:0000259" key="2">
    <source>
        <dbReference type="Pfam" id="PF09823"/>
    </source>
</evidence>
<dbReference type="RefSeq" id="WP_094448719.1">
    <property type="nucleotide sequence ID" value="NZ_CP091802.1"/>
</dbReference>
<name>A0ABX4EGT6_SEGBR</name>
<dbReference type="InterPro" id="IPR007505">
    <property type="entry name" value="PDDEXK_7"/>
</dbReference>
<organism evidence="3 4">
    <name type="scientific">Segatella bryantii</name>
    <name type="common">Prevotella bryantii</name>
    <dbReference type="NCBI Taxonomy" id="77095"/>
    <lineage>
        <taxon>Bacteria</taxon>
        <taxon>Pseudomonadati</taxon>
        <taxon>Bacteroidota</taxon>
        <taxon>Bacteroidia</taxon>
        <taxon>Bacteroidales</taxon>
        <taxon>Prevotellaceae</taxon>
        <taxon>Segatella</taxon>
    </lineage>
</organism>
<gene>
    <name evidence="3" type="ORF">CIK91_09325</name>
</gene>
<protein>
    <recommendedName>
        <fullName evidence="2">DUF2357 domain-containing protein</fullName>
    </recommendedName>
</protein>
<dbReference type="Proteomes" id="UP000216189">
    <property type="component" value="Unassembled WGS sequence"/>
</dbReference>
<dbReference type="EMBL" id="NPJF01000048">
    <property type="protein sequence ID" value="OYP54281.1"/>
    <property type="molecule type" value="Genomic_DNA"/>
</dbReference>
<evidence type="ECO:0000313" key="3">
    <source>
        <dbReference type="EMBL" id="OYP54281.1"/>
    </source>
</evidence>
<accession>A0ABX4EGT6</accession>
<evidence type="ECO:0000313" key="4">
    <source>
        <dbReference type="Proteomes" id="UP000216189"/>
    </source>
</evidence>
<feature type="domain" description="DUF2357" evidence="2">
    <location>
        <begin position="123"/>
        <end position="361"/>
    </location>
</feature>
<sequence>MELLQYKYNDAYTIQVSSTDIKTSWKKFKVRARKFSPDKYCSYSMHSGGLLKVFNPETDQLESVPESEWQTARPVFFEDHKYTLSITVFDAQTEPRIIHPNKEVESMFNCVQVSTGEYIVNSNIDFINQPGHFALEFYYRNSKNVDIQHNFEFDVLSPKLDTKHDLDIIIQQIRSEYGDLVFRYLTLTFQQFEMGHEANNELIWLSVFKQIVDRYIQSIHFILHQPHNKMKEIEEYKRAERIKGWTPFVAEKFVNDRYNDEQKALLKYYRTERVESTTDTRENRFVKFTLVRIIEKLSLLLNKLTDGTSESEYNLFKDKLAELEILRQNSFFKGIGMFDGFRQQSMVLQQRSGYSQVYRYWIILQNGLDLIHGNTSVGIQPIWKLYELWCFLKVKQLVCNVLGIDPKNKEHIRKYIHEDTKNAFDLFNGGSLSGNITYLNPHNGDLIEVGYQYSFNRNANKDDMRSATTEQKPDIVMHIHKKGHDITLTYLYDAKYRVKGDGEGQTSSTIDEPVPETLDAMHHYRDAIYYGKRGEQKFSKEIIGGYILFPGRMDEKEMLSKMKEKEHGIPYFLKSIEEVNIGAYPLLPNEDSGLLLEDHLRKVILDESVIHQLEVSVPQRGLVYTDDPELALTKKWNRTKVLVFVDVNKVHWDKIETIDSVAVGVEMDLHAFAVVKDFSKAKYVIVTNAGKDEKFRYMLFKVKGEPELVYEIDKEKCLSITYTNPNPDVIIIHDGKEVKKPIVSSAFIKFSFEKDALLPSLNISRDGIENTKPDGEDRHRPRIAKMSDIIE</sequence>
<evidence type="ECO:0000256" key="1">
    <source>
        <dbReference type="SAM" id="MobiDB-lite"/>
    </source>
</evidence>
<feature type="region of interest" description="Disordered" evidence="1">
    <location>
        <begin position="768"/>
        <end position="791"/>
    </location>
</feature>
<reference evidence="3 4" key="1">
    <citation type="submission" date="2017-08" db="EMBL/GenBank/DDBJ databases">
        <title>Comparative genomics of non-oral Prevotella species.</title>
        <authorList>
            <person name="Accetto T."/>
            <person name="Nograsek B."/>
            <person name="Avgustin G."/>
        </authorList>
    </citation>
    <scope>NUCLEOTIDE SEQUENCE [LARGE SCALE GENOMIC DNA]</scope>
    <source>
        <strain evidence="3 4">TC1-1</strain>
    </source>
</reference>
<feature type="compositionally biased region" description="Basic and acidic residues" evidence="1">
    <location>
        <begin position="768"/>
        <end position="779"/>
    </location>
</feature>
<dbReference type="Pfam" id="PF09823">
    <property type="entry name" value="DUF2357"/>
    <property type="match status" value="1"/>
</dbReference>
<keyword evidence="4" id="KW-1185">Reference proteome</keyword>
<proteinExistence type="predicted"/>
<comment type="caution">
    <text evidence="3">The sequence shown here is derived from an EMBL/GenBank/DDBJ whole genome shotgun (WGS) entry which is preliminary data.</text>
</comment>
<dbReference type="Pfam" id="PF04411">
    <property type="entry name" value="PDDEXK_7"/>
    <property type="match status" value="1"/>
</dbReference>
<dbReference type="InterPro" id="IPR018633">
    <property type="entry name" value="DUF2357"/>
</dbReference>